<dbReference type="GO" id="GO:0003700">
    <property type="term" value="F:DNA-binding transcription factor activity"/>
    <property type="evidence" value="ECO:0007669"/>
    <property type="project" value="TreeGrafter"/>
</dbReference>
<comment type="caution">
    <text evidence="6">The sequence shown here is derived from an EMBL/GenBank/DDBJ whole genome shotgun (WGS) entry which is preliminary data.</text>
</comment>
<keyword evidence="3" id="KW-0804">Transcription</keyword>
<dbReference type="Pfam" id="PF00027">
    <property type="entry name" value="cNMP_binding"/>
    <property type="match status" value="1"/>
</dbReference>
<dbReference type="PANTHER" id="PTHR24567:SF74">
    <property type="entry name" value="HTH-TYPE TRANSCRIPTIONAL REGULATOR ARCR"/>
    <property type="match status" value="1"/>
</dbReference>
<dbReference type="AlphaFoldDB" id="A0A8J6T867"/>
<organism evidence="6 7">
    <name type="scientific">Candidatus Desulfaltia bathyphila</name>
    <dbReference type="NCBI Taxonomy" id="2841697"/>
    <lineage>
        <taxon>Bacteria</taxon>
        <taxon>Pseudomonadati</taxon>
        <taxon>Thermodesulfobacteriota</taxon>
        <taxon>Desulfobacteria</taxon>
        <taxon>Desulfobacterales</taxon>
        <taxon>Desulfobacterales incertae sedis</taxon>
        <taxon>Candidatus Desulfaltia</taxon>
    </lineage>
</organism>
<dbReference type="SUPFAM" id="SSF46785">
    <property type="entry name" value="Winged helix' DNA-binding domain"/>
    <property type="match status" value="1"/>
</dbReference>
<dbReference type="PROSITE" id="PS50042">
    <property type="entry name" value="CNMP_BINDING_3"/>
    <property type="match status" value="1"/>
</dbReference>
<dbReference type="PRINTS" id="PR00103">
    <property type="entry name" value="CAMPKINASE"/>
</dbReference>
<dbReference type="PROSITE" id="PS00889">
    <property type="entry name" value="CNMP_BINDING_2"/>
    <property type="match status" value="1"/>
</dbReference>
<dbReference type="SUPFAM" id="SSF51206">
    <property type="entry name" value="cAMP-binding domain-like"/>
    <property type="match status" value="1"/>
</dbReference>
<gene>
    <name evidence="6" type="ORF">H8E80_05960</name>
</gene>
<dbReference type="CDD" id="cd00038">
    <property type="entry name" value="CAP_ED"/>
    <property type="match status" value="1"/>
</dbReference>
<keyword evidence="1" id="KW-0805">Transcription regulation</keyword>
<dbReference type="PRINTS" id="PR00034">
    <property type="entry name" value="HTHCRP"/>
</dbReference>
<dbReference type="GO" id="GO:0005829">
    <property type="term" value="C:cytosol"/>
    <property type="evidence" value="ECO:0007669"/>
    <property type="project" value="TreeGrafter"/>
</dbReference>
<name>A0A8J6T867_9BACT</name>
<dbReference type="PANTHER" id="PTHR24567">
    <property type="entry name" value="CRP FAMILY TRANSCRIPTIONAL REGULATORY PROTEIN"/>
    <property type="match status" value="1"/>
</dbReference>
<protein>
    <submittedName>
        <fullName evidence="6">Crp/Fnr family transcriptional regulator</fullName>
    </submittedName>
</protein>
<dbReference type="GO" id="GO:0003677">
    <property type="term" value="F:DNA binding"/>
    <property type="evidence" value="ECO:0007669"/>
    <property type="project" value="UniProtKB-KW"/>
</dbReference>
<dbReference type="Gene3D" id="1.10.10.10">
    <property type="entry name" value="Winged helix-like DNA-binding domain superfamily/Winged helix DNA-binding domain"/>
    <property type="match status" value="1"/>
</dbReference>
<dbReference type="InterPro" id="IPR018490">
    <property type="entry name" value="cNMP-bd_dom_sf"/>
</dbReference>
<dbReference type="InterPro" id="IPR050397">
    <property type="entry name" value="Env_Response_Regulators"/>
</dbReference>
<dbReference type="PROSITE" id="PS51063">
    <property type="entry name" value="HTH_CRP_2"/>
    <property type="match status" value="1"/>
</dbReference>
<dbReference type="SMART" id="SM00419">
    <property type="entry name" value="HTH_CRP"/>
    <property type="match status" value="1"/>
</dbReference>
<dbReference type="Proteomes" id="UP000603545">
    <property type="component" value="Unassembled WGS sequence"/>
</dbReference>
<evidence type="ECO:0000256" key="1">
    <source>
        <dbReference type="ARBA" id="ARBA00023015"/>
    </source>
</evidence>
<dbReference type="SMART" id="SM00100">
    <property type="entry name" value="cNMP"/>
    <property type="match status" value="1"/>
</dbReference>
<feature type="domain" description="HTH crp-type" evidence="5">
    <location>
        <begin position="146"/>
        <end position="219"/>
    </location>
</feature>
<sequence>MQPHEIIKQIPIFKTLSDSDLNDLVGSLRLKPLKQGQALFWKGDEGTALYIVKKGTIKIVLPSRVGDEIIVTMFSKGDFFGEMALLDGEPRSADAVAIEPSEVFILSRANFLSFLQSNVNAIESILSLLSKRLRRTDDMLEDTCFLNISARLAKKLTELAESHGRKKGSEVLIDLSLTQKELGDMVGATRESINKELKSLREQGLIIIEESRIQILDISRLKSKIY</sequence>
<proteinExistence type="predicted"/>
<dbReference type="InterPro" id="IPR018488">
    <property type="entry name" value="cNMP-bd_CS"/>
</dbReference>
<reference evidence="6 7" key="1">
    <citation type="submission" date="2020-08" db="EMBL/GenBank/DDBJ databases">
        <title>Bridging the membrane lipid divide: bacteria of the FCB group superphylum have the potential to synthesize archaeal ether lipids.</title>
        <authorList>
            <person name="Villanueva L."/>
            <person name="Von Meijenfeldt F.A.B."/>
            <person name="Westbye A.B."/>
            <person name="Yadav S."/>
            <person name="Hopmans E.C."/>
            <person name="Dutilh B.E."/>
            <person name="Sinninghe Damste J.S."/>
        </authorList>
    </citation>
    <scope>NUCLEOTIDE SEQUENCE [LARGE SCALE GENOMIC DNA]</scope>
    <source>
        <strain evidence="6">NIOZ-UU82</strain>
    </source>
</reference>
<dbReference type="Gene3D" id="2.60.120.10">
    <property type="entry name" value="Jelly Rolls"/>
    <property type="match status" value="1"/>
</dbReference>
<evidence type="ECO:0000313" key="7">
    <source>
        <dbReference type="Proteomes" id="UP000603545"/>
    </source>
</evidence>
<dbReference type="FunFam" id="1.10.10.10:FF:000019">
    <property type="entry name" value="Crp/Fnr family transcriptional regulator"/>
    <property type="match status" value="1"/>
</dbReference>
<evidence type="ECO:0000256" key="2">
    <source>
        <dbReference type="ARBA" id="ARBA00023125"/>
    </source>
</evidence>
<evidence type="ECO:0000259" key="4">
    <source>
        <dbReference type="PROSITE" id="PS50042"/>
    </source>
</evidence>
<dbReference type="InterPro" id="IPR036388">
    <property type="entry name" value="WH-like_DNA-bd_sf"/>
</dbReference>
<evidence type="ECO:0000256" key="3">
    <source>
        <dbReference type="ARBA" id="ARBA00023163"/>
    </source>
</evidence>
<feature type="domain" description="Cyclic nucleotide-binding" evidence="4">
    <location>
        <begin position="12"/>
        <end position="132"/>
    </location>
</feature>
<keyword evidence="2" id="KW-0238">DNA-binding</keyword>
<dbReference type="EMBL" id="JACNLL010000056">
    <property type="protein sequence ID" value="MBC8199574.1"/>
    <property type="molecule type" value="Genomic_DNA"/>
</dbReference>
<dbReference type="InterPro" id="IPR012318">
    <property type="entry name" value="HTH_CRP"/>
</dbReference>
<evidence type="ECO:0000259" key="5">
    <source>
        <dbReference type="PROSITE" id="PS51063"/>
    </source>
</evidence>
<accession>A0A8J6T867</accession>
<dbReference type="Pfam" id="PF13545">
    <property type="entry name" value="HTH_Crp_2"/>
    <property type="match status" value="1"/>
</dbReference>
<evidence type="ECO:0000313" key="6">
    <source>
        <dbReference type="EMBL" id="MBC8199574.1"/>
    </source>
</evidence>
<dbReference type="InterPro" id="IPR036390">
    <property type="entry name" value="WH_DNA-bd_sf"/>
</dbReference>
<dbReference type="InterPro" id="IPR014710">
    <property type="entry name" value="RmlC-like_jellyroll"/>
</dbReference>
<dbReference type="InterPro" id="IPR000595">
    <property type="entry name" value="cNMP-bd_dom"/>
</dbReference>